<evidence type="ECO:0000313" key="8">
    <source>
        <dbReference type="EMBL" id="RHA44190.1"/>
    </source>
</evidence>
<feature type="transmembrane region" description="Helical" evidence="7">
    <location>
        <begin position="6"/>
        <end position="25"/>
    </location>
</feature>
<keyword evidence="3 7" id="KW-0812">Transmembrane</keyword>
<evidence type="ECO:0000256" key="6">
    <source>
        <dbReference type="SAM" id="MobiDB-lite"/>
    </source>
</evidence>
<proteinExistence type="predicted"/>
<accession>A0A413RQJ5</accession>
<keyword evidence="4 7" id="KW-1133">Transmembrane helix</keyword>
<feature type="compositionally biased region" description="Pro residues" evidence="6">
    <location>
        <begin position="95"/>
        <end position="104"/>
    </location>
</feature>
<evidence type="ECO:0000256" key="2">
    <source>
        <dbReference type="ARBA" id="ARBA00022475"/>
    </source>
</evidence>
<evidence type="ECO:0000256" key="7">
    <source>
        <dbReference type="SAM" id="Phobius"/>
    </source>
</evidence>
<dbReference type="OrthoDB" id="5191841at2"/>
<dbReference type="AlphaFoldDB" id="A0A413RQJ5"/>
<keyword evidence="5 7" id="KW-0472">Membrane</keyword>
<dbReference type="GO" id="GO:0044781">
    <property type="term" value="P:bacterial-type flagellum organization"/>
    <property type="evidence" value="ECO:0007669"/>
    <property type="project" value="InterPro"/>
</dbReference>
<dbReference type="RefSeq" id="WP_118765913.1">
    <property type="nucleotide sequence ID" value="NZ_QWKP01000108.1"/>
</dbReference>
<dbReference type="Pfam" id="PF04347">
    <property type="entry name" value="FliO"/>
    <property type="match status" value="1"/>
</dbReference>
<dbReference type="EMBL" id="QWKP01000108">
    <property type="protein sequence ID" value="RHA44190.1"/>
    <property type="molecule type" value="Genomic_DNA"/>
</dbReference>
<sequence>MDTVMLAARVLLSLACVIGLIWFAGRRLGGPRRVRAQREAEVRLVGKQAVSRHSGVAVVAVGNRRLLVGYGDQQVTMLSELAPVVEAAPALAPAPTKPRVPAPRAPLDSGLTSGLDPAHTGGPLHGSVLSPETWRTLVKTLQDRTVRR</sequence>
<protein>
    <recommendedName>
        <fullName evidence="10">Flagellar protein</fullName>
    </recommendedName>
</protein>
<gene>
    <name evidence="8" type="ORF">D1825_02530</name>
</gene>
<dbReference type="Proteomes" id="UP000283374">
    <property type="component" value="Unassembled WGS sequence"/>
</dbReference>
<keyword evidence="9" id="KW-1185">Reference proteome</keyword>
<dbReference type="GO" id="GO:0016020">
    <property type="term" value="C:membrane"/>
    <property type="evidence" value="ECO:0007669"/>
    <property type="project" value="InterPro"/>
</dbReference>
<reference evidence="8 9" key="1">
    <citation type="submission" date="2018-08" db="EMBL/GenBank/DDBJ databases">
        <title>Cellulomonas rhizosphaerae sp. nov., a novel actinomycete isolated from soil.</title>
        <authorList>
            <person name="Tian Y."/>
        </authorList>
    </citation>
    <scope>NUCLEOTIDE SEQUENCE [LARGE SCALE GENOMIC DNA]</scope>
    <source>
        <strain evidence="8 9">NEAU-TCZ24</strain>
    </source>
</reference>
<feature type="region of interest" description="Disordered" evidence="6">
    <location>
        <begin position="92"/>
        <end position="128"/>
    </location>
</feature>
<evidence type="ECO:0000256" key="1">
    <source>
        <dbReference type="ARBA" id="ARBA00004236"/>
    </source>
</evidence>
<dbReference type="InterPro" id="IPR022781">
    <property type="entry name" value="Flagellar_biosynth_FliO"/>
</dbReference>
<evidence type="ECO:0000313" key="9">
    <source>
        <dbReference type="Proteomes" id="UP000283374"/>
    </source>
</evidence>
<evidence type="ECO:0000256" key="5">
    <source>
        <dbReference type="ARBA" id="ARBA00023136"/>
    </source>
</evidence>
<comment type="subcellular location">
    <subcellularLocation>
        <location evidence="1">Cell membrane</location>
    </subcellularLocation>
</comment>
<evidence type="ECO:0000256" key="3">
    <source>
        <dbReference type="ARBA" id="ARBA00022692"/>
    </source>
</evidence>
<evidence type="ECO:0008006" key="10">
    <source>
        <dbReference type="Google" id="ProtNLM"/>
    </source>
</evidence>
<organism evidence="8 9">
    <name type="scientific">Cellulomonas rhizosphaerae</name>
    <dbReference type="NCBI Taxonomy" id="2293719"/>
    <lineage>
        <taxon>Bacteria</taxon>
        <taxon>Bacillati</taxon>
        <taxon>Actinomycetota</taxon>
        <taxon>Actinomycetes</taxon>
        <taxon>Micrococcales</taxon>
        <taxon>Cellulomonadaceae</taxon>
        <taxon>Cellulomonas</taxon>
    </lineage>
</organism>
<comment type="caution">
    <text evidence="8">The sequence shown here is derived from an EMBL/GenBank/DDBJ whole genome shotgun (WGS) entry which is preliminary data.</text>
</comment>
<evidence type="ECO:0000256" key="4">
    <source>
        <dbReference type="ARBA" id="ARBA00022989"/>
    </source>
</evidence>
<name>A0A413RQJ5_9CELL</name>
<keyword evidence="2" id="KW-1003">Cell membrane</keyword>